<dbReference type="RefSeq" id="WP_105795399.1">
    <property type="nucleotide sequence ID" value="NZ_JAGSWF010000026.1"/>
</dbReference>
<keyword evidence="1" id="KW-0678">Repressor</keyword>
<dbReference type="Pfam" id="PF12833">
    <property type="entry name" value="HTH_18"/>
    <property type="match status" value="1"/>
</dbReference>
<evidence type="ECO:0000256" key="1">
    <source>
        <dbReference type="ARBA" id="ARBA00022491"/>
    </source>
</evidence>
<reference evidence="6 7" key="1">
    <citation type="submission" date="2018-03" db="EMBL/GenBank/DDBJ databases">
        <authorList>
            <person name="Keele B.F."/>
        </authorList>
    </citation>
    <scope>NUCLEOTIDE SEQUENCE [LARGE SCALE GENOMIC DNA]</scope>
    <source>
        <strain evidence="6 7">AU19729</strain>
    </source>
</reference>
<dbReference type="SUPFAM" id="SSF51182">
    <property type="entry name" value="RmlC-like cupins"/>
    <property type="match status" value="1"/>
</dbReference>
<dbReference type="EMBL" id="PVGH01000060">
    <property type="protein sequence ID" value="PRF60332.1"/>
    <property type="molecule type" value="Genomic_DNA"/>
</dbReference>
<dbReference type="Gene3D" id="2.60.120.10">
    <property type="entry name" value="Jelly Rolls"/>
    <property type="match status" value="1"/>
</dbReference>
<dbReference type="GO" id="GO:0003700">
    <property type="term" value="F:DNA-binding transcription factor activity"/>
    <property type="evidence" value="ECO:0007669"/>
    <property type="project" value="InterPro"/>
</dbReference>
<evidence type="ECO:0000256" key="3">
    <source>
        <dbReference type="ARBA" id="ARBA00023125"/>
    </source>
</evidence>
<dbReference type="PANTHER" id="PTHR11019:SF199">
    <property type="entry name" value="HTH-TYPE TRANSCRIPTIONAL REGULATOR NIMR"/>
    <property type="match status" value="1"/>
</dbReference>
<feature type="domain" description="HTH araC/xylS-type" evidence="5">
    <location>
        <begin position="166"/>
        <end position="266"/>
    </location>
</feature>
<dbReference type="InterPro" id="IPR018060">
    <property type="entry name" value="HTH_AraC"/>
</dbReference>
<evidence type="ECO:0000313" key="6">
    <source>
        <dbReference type="EMBL" id="PRF60332.1"/>
    </source>
</evidence>
<dbReference type="GO" id="GO:0043565">
    <property type="term" value="F:sequence-specific DNA binding"/>
    <property type="evidence" value="ECO:0007669"/>
    <property type="project" value="InterPro"/>
</dbReference>
<gene>
    <name evidence="6" type="ORF">C6Q15_15495</name>
</gene>
<comment type="caution">
    <text evidence="6">The sequence shown here is derived from an EMBL/GenBank/DDBJ whole genome shotgun (WGS) entry which is preliminary data.</text>
</comment>
<dbReference type="InterPro" id="IPR011051">
    <property type="entry name" value="RmlC_Cupin_sf"/>
</dbReference>
<dbReference type="AlphaFoldDB" id="A0A2S9MNI7"/>
<proteinExistence type="predicted"/>
<dbReference type="PANTHER" id="PTHR11019">
    <property type="entry name" value="HTH-TYPE TRANSCRIPTIONAL REGULATOR NIMR"/>
    <property type="match status" value="1"/>
</dbReference>
<dbReference type="Pfam" id="PF02311">
    <property type="entry name" value="AraC_binding"/>
    <property type="match status" value="1"/>
</dbReference>
<organism evidence="6 7">
    <name type="scientific">Burkholderia multivorans</name>
    <dbReference type="NCBI Taxonomy" id="87883"/>
    <lineage>
        <taxon>Bacteria</taxon>
        <taxon>Pseudomonadati</taxon>
        <taxon>Pseudomonadota</taxon>
        <taxon>Betaproteobacteria</taxon>
        <taxon>Burkholderiales</taxon>
        <taxon>Burkholderiaceae</taxon>
        <taxon>Burkholderia</taxon>
        <taxon>Burkholderia cepacia complex</taxon>
    </lineage>
</organism>
<dbReference type="InterPro" id="IPR014710">
    <property type="entry name" value="RmlC-like_jellyroll"/>
</dbReference>
<evidence type="ECO:0000256" key="4">
    <source>
        <dbReference type="ARBA" id="ARBA00023163"/>
    </source>
</evidence>
<keyword evidence="2" id="KW-0805">Transcription regulation</keyword>
<dbReference type="Proteomes" id="UP000238982">
    <property type="component" value="Unassembled WGS sequence"/>
</dbReference>
<dbReference type="FunFam" id="1.10.10.60:FF:000132">
    <property type="entry name" value="AraC family transcriptional regulator"/>
    <property type="match status" value="1"/>
</dbReference>
<evidence type="ECO:0000313" key="7">
    <source>
        <dbReference type="Proteomes" id="UP000238982"/>
    </source>
</evidence>
<keyword evidence="3" id="KW-0238">DNA-binding</keyword>
<dbReference type="Gene3D" id="1.10.10.60">
    <property type="entry name" value="Homeodomain-like"/>
    <property type="match status" value="1"/>
</dbReference>
<keyword evidence="4" id="KW-0804">Transcription</keyword>
<accession>A0A2S9MNI7</accession>
<evidence type="ECO:0000259" key="5">
    <source>
        <dbReference type="PROSITE" id="PS01124"/>
    </source>
</evidence>
<dbReference type="InterPro" id="IPR009057">
    <property type="entry name" value="Homeodomain-like_sf"/>
</dbReference>
<dbReference type="PROSITE" id="PS01124">
    <property type="entry name" value="HTH_ARAC_FAMILY_2"/>
    <property type="match status" value="1"/>
</dbReference>
<evidence type="ECO:0000256" key="2">
    <source>
        <dbReference type="ARBA" id="ARBA00023015"/>
    </source>
</evidence>
<dbReference type="CDD" id="cd06124">
    <property type="entry name" value="cupin_NimR-like_N"/>
    <property type="match status" value="1"/>
</dbReference>
<name>A0A2S9MNI7_9BURK</name>
<dbReference type="SMART" id="SM00342">
    <property type="entry name" value="HTH_ARAC"/>
    <property type="match status" value="1"/>
</dbReference>
<dbReference type="SUPFAM" id="SSF46689">
    <property type="entry name" value="Homeodomain-like"/>
    <property type="match status" value="2"/>
</dbReference>
<dbReference type="InterPro" id="IPR003313">
    <property type="entry name" value="AraC-bd"/>
</dbReference>
<protein>
    <submittedName>
        <fullName evidence="6">AraC family transcriptional regulator</fullName>
    </submittedName>
</protein>
<sequence>MRTLQLGNDFDVSICLSADNVRRPVMTFGVVAVEGRTWRQPRHRHRKAQLLYTLRGVVNCEAGDAVWIAPQRSAVWIPGGYVHAASGSVGTVCCCTLLDIEPSAAMPAHCCTLAVSPLLHELLMKAAGFSERYDMRGREGRLVATLLDELAAAPVTDLHLPMPQDRRLRQLAERLLERPDERVHQPELAEQIGMSERTLSRRMTRELGMSFSVWRRRLHVILGVQKLAMGASVHSTAVELGYESASSFTTMFRKNTGKSPRRYLVEKLRCDTPSRDASTWTDMVARLADSSNRMAHSANDGDSPQK</sequence>